<dbReference type="InterPro" id="IPR008920">
    <property type="entry name" value="TF_FadR/GntR_C"/>
</dbReference>
<keyword evidence="3" id="KW-0804">Transcription</keyword>
<dbReference type="GO" id="GO:0003700">
    <property type="term" value="F:DNA-binding transcription factor activity"/>
    <property type="evidence" value="ECO:0007669"/>
    <property type="project" value="InterPro"/>
</dbReference>
<comment type="caution">
    <text evidence="5">The sequence shown here is derived from an EMBL/GenBank/DDBJ whole genome shotgun (WGS) entry which is preliminary data.</text>
</comment>
<dbReference type="SUPFAM" id="SSF48008">
    <property type="entry name" value="GntR ligand-binding domain-like"/>
    <property type="match status" value="1"/>
</dbReference>
<evidence type="ECO:0000313" key="6">
    <source>
        <dbReference type="Proteomes" id="UP000262379"/>
    </source>
</evidence>
<protein>
    <submittedName>
        <fullName evidence="5">FadR family transcriptional regulator</fullName>
    </submittedName>
</protein>
<dbReference type="SMART" id="SM00345">
    <property type="entry name" value="HTH_GNTR"/>
    <property type="match status" value="1"/>
</dbReference>
<feature type="domain" description="HTH gntR-type" evidence="4">
    <location>
        <begin position="11"/>
        <end position="79"/>
    </location>
</feature>
<dbReference type="SMART" id="SM00895">
    <property type="entry name" value="FCD"/>
    <property type="match status" value="1"/>
</dbReference>
<dbReference type="PANTHER" id="PTHR43537">
    <property type="entry name" value="TRANSCRIPTIONAL REGULATOR, GNTR FAMILY"/>
    <property type="match status" value="1"/>
</dbReference>
<name>A0A371XEB0_9HYPH</name>
<dbReference type="AlphaFoldDB" id="A0A371XEB0"/>
<dbReference type="EMBL" id="QURN01000007">
    <property type="protein sequence ID" value="RFC67570.1"/>
    <property type="molecule type" value="Genomic_DNA"/>
</dbReference>
<dbReference type="InterPro" id="IPR011711">
    <property type="entry name" value="GntR_C"/>
</dbReference>
<dbReference type="Pfam" id="PF00392">
    <property type="entry name" value="GntR"/>
    <property type="match status" value="1"/>
</dbReference>
<dbReference type="InterPro" id="IPR036388">
    <property type="entry name" value="WH-like_DNA-bd_sf"/>
</dbReference>
<dbReference type="Pfam" id="PF07729">
    <property type="entry name" value="FCD"/>
    <property type="match status" value="1"/>
</dbReference>
<accession>A0A371XEB0</accession>
<dbReference type="CDD" id="cd07377">
    <property type="entry name" value="WHTH_GntR"/>
    <property type="match status" value="1"/>
</dbReference>
<dbReference type="GO" id="GO:0003677">
    <property type="term" value="F:DNA binding"/>
    <property type="evidence" value="ECO:0007669"/>
    <property type="project" value="UniProtKB-KW"/>
</dbReference>
<dbReference type="InterPro" id="IPR036390">
    <property type="entry name" value="WH_DNA-bd_sf"/>
</dbReference>
<organism evidence="5 6">
    <name type="scientific">Mesorhizobium denitrificans</name>
    <dbReference type="NCBI Taxonomy" id="2294114"/>
    <lineage>
        <taxon>Bacteria</taxon>
        <taxon>Pseudomonadati</taxon>
        <taxon>Pseudomonadota</taxon>
        <taxon>Alphaproteobacteria</taxon>
        <taxon>Hyphomicrobiales</taxon>
        <taxon>Phyllobacteriaceae</taxon>
        <taxon>Mesorhizobium</taxon>
    </lineage>
</organism>
<evidence type="ECO:0000256" key="1">
    <source>
        <dbReference type="ARBA" id="ARBA00023015"/>
    </source>
</evidence>
<sequence length="237" mass="25731">MPNTVENEEPYTLVDQVIDKVTDHIRHNGLEPGAALPSESSFALEAGVSRAVAREAFRSLSALRLIDVGNGRRARVAPADGSAIGRMIDHCVYTNQLSIQQIFDVRRTIELRTAALAAFRRTPAEADEISDIANNMRTSYAGTGDVMELDIAFHAAVARASRNPLFALLVSSFGPVTRQNWAIGWAARPTDAERMDSIDGHIIIAEAIRQGDAKAAERAMADHFDLTVRALLNAGII</sequence>
<dbReference type="Proteomes" id="UP000262379">
    <property type="component" value="Unassembled WGS sequence"/>
</dbReference>
<evidence type="ECO:0000259" key="4">
    <source>
        <dbReference type="PROSITE" id="PS50949"/>
    </source>
</evidence>
<gene>
    <name evidence="5" type="ORF">DY251_11335</name>
</gene>
<dbReference type="RefSeq" id="WP_116624004.1">
    <property type="nucleotide sequence ID" value="NZ_QURN01000007.1"/>
</dbReference>
<keyword evidence="1" id="KW-0805">Transcription regulation</keyword>
<keyword evidence="2" id="KW-0238">DNA-binding</keyword>
<dbReference type="Gene3D" id="1.10.10.10">
    <property type="entry name" value="Winged helix-like DNA-binding domain superfamily/Winged helix DNA-binding domain"/>
    <property type="match status" value="1"/>
</dbReference>
<dbReference type="PROSITE" id="PS50949">
    <property type="entry name" value="HTH_GNTR"/>
    <property type="match status" value="1"/>
</dbReference>
<dbReference type="SUPFAM" id="SSF46785">
    <property type="entry name" value="Winged helix' DNA-binding domain"/>
    <property type="match status" value="1"/>
</dbReference>
<dbReference type="PANTHER" id="PTHR43537:SF5">
    <property type="entry name" value="UXU OPERON TRANSCRIPTIONAL REGULATOR"/>
    <property type="match status" value="1"/>
</dbReference>
<proteinExistence type="predicted"/>
<keyword evidence="6" id="KW-1185">Reference proteome</keyword>
<evidence type="ECO:0000313" key="5">
    <source>
        <dbReference type="EMBL" id="RFC67570.1"/>
    </source>
</evidence>
<evidence type="ECO:0000256" key="2">
    <source>
        <dbReference type="ARBA" id="ARBA00023125"/>
    </source>
</evidence>
<dbReference type="Gene3D" id="1.20.120.530">
    <property type="entry name" value="GntR ligand-binding domain-like"/>
    <property type="match status" value="1"/>
</dbReference>
<reference evidence="6" key="1">
    <citation type="submission" date="2018-08" db="EMBL/GenBank/DDBJ databases">
        <authorList>
            <person name="Im W.T."/>
        </authorList>
    </citation>
    <scope>NUCLEOTIDE SEQUENCE [LARGE SCALE GENOMIC DNA]</scope>
    <source>
        <strain evidence="6">LA-28</strain>
    </source>
</reference>
<dbReference type="InterPro" id="IPR000524">
    <property type="entry name" value="Tscrpt_reg_HTH_GntR"/>
</dbReference>
<evidence type="ECO:0000256" key="3">
    <source>
        <dbReference type="ARBA" id="ARBA00023163"/>
    </source>
</evidence>